<accession>A0ABN7NL35</accession>
<dbReference type="Proteomes" id="UP001153148">
    <property type="component" value="Unassembled WGS sequence"/>
</dbReference>
<evidence type="ECO:0000256" key="1">
    <source>
        <dbReference type="SAM" id="Phobius"/>
    </source>
</evidence>
<evidence type="ECO:0000313" key="2">
    <source>
        <dbReference type="EMBL" id="CAG2053745.1"/>
    </source>
</evidence>
<feature type="transmembrane region" description="Helical" evidence="1">
    <location>
        <begin position="20"/>
        <end position="43"/>
    </location>
</feature>
<gene>
    <name evidence="2" type="ORF">TPAB3V08_LOCUS793</name>
</gene>
<keyword evidence="1" id="KW-1133">Transmembrane helix</keyword>
<proteinExistence type="predicted"/>
<sequence>MSEETKPDNSSTNTSFKIKAGLFLASVAGAASIIGFGSTLAAAKKQDAVSFNKDSPCEERAYKLDDVTEPPLLANISLDGIEIIVNEGLGDKYWFPQLPCHVERSMKNVTEAFGKSQIPNILKDLRVPTLVNLLKMNENLLPIGHFVEVLCEPCEVGTSLLILFLCPD</sequence>
<dbReference type="Pfam" id="PF07096">
    <property type="entry name" value="DUF1358"/>
    <property type="match status" value="1"/>
</dbReference>
<dbReference type="EMBL" id="CAJPIN010000636">
    <property type="protein sequence ID" value="CAG2053745.1"/>
    <property type="molecule type" value="Genomic_DNA"/>
</dbReference>
<dbReference type="InterPro" id="IPR009792">
    <property type="entry name" value="TMEM242"/>
</dbReference>
<comment type="caution">
    <text evidence="2">The sequence shown here is derived from an EMBL/GenBank/DDBJ whole genome shotgun (WGS) entry which is preliminary data.</text>
</comment>
<name>A0ABN7NL35_TIMPD</name>
<protein>
    <submittedName>
        <fullName evidence="2">Uncharacterized protein</fullName>
    </submittedName>
</protein>
<organism evidence="2 3">
    <name type="scientific">Timema podura</name>
    <name type="common">Walking stick</name>
    <dbReference type="NCBI Taxonomy" id="61482"/>
    <lineage>
        <taxon>Eukaryota</taxon>
        <taxon>Metazoa</taxon>
        <taxon>Ecdysozoa</taxon>
        <taxon>Arthropoda</taxon>
        <taxon>Hexapoda</taxon>
        <taxon>Insecta</taxon>
        <taxon>Pterygota</taxon>
        <taxon>Neoptera</taxon>
        <taxon>Polyneoptera</taxon>
        <taxon>Phasmatodea</taxon>
        <taxon>Timematodea</taxon>
        <taxon>Timematoidea</taxon>
        <taxon>Timematidae</taxon>
        <taxon>Timema</taxon>
    </lineage>
</organism>
<keyword evidence="1" id="KW-0812">Transmembrane</keyword>
<reference evidence="2" key="1">
    <citation type="submission" date="2021-03" db="EMBL/GenBank/DDBJ databases">
        <authorList>
            <person name="Tran Van P."/>
        </authorList>
    </citation>
    <scope>NUCLEOTIDE SEQUENCE</scope>
</reference>
<evidence type="ECO:0000313" key="3">
    <source>
        <dbReference type="Proteomes" id="UP001153148"/>
    </source>
</evidence>
<keyword evidence="1" id="KW-0472">Membrane</keyword>
<keyword evidence="3" id="KW-1185">Reference proteome</keyword>